<dbReference type="SUPFAM" id="SSF46689">
    <property type="entry name" value="Homeodomain-like"/>
    <property type="match status" value="1"/>
</dbReference>
<dbReference type="PROSITE" id="PS00034">
    <property type="entry name" value="PAIRED_1"/>
    <property type="match status" value="1"/>
</dbReference>
<dbReference type="PROSITE" id="PS51057">
    <property type="entry name" value="PAIRED_2"/>
    <property type="match status" value="1"/>
</dbReference>
<dbReference type="Pfam" id="PF00292">
    <property type="entry name" value="PAX"/>
    <property type="match status" value="1"/>
</dbReference>
<dbReference type="OrthoDB" id="3225452at2759"/>
<dbReference type="FunFam" id="1.10.10.10:FF:000003">
    <property type="entry name" value="Paired box protein Pax-6"/>
    <property type="match status" value="1"/>
</dbReference>
<comment type="subcellular location">
    <subcellularLocation>
        <location evidence="1">Nucleus</location>
    </subcellularLocation>
</comment>
<dbReference type="GO" id="GO:0005634">
    <property type="term" value="C:nucleus"/>
    <property type="evidence" value="ECO:0007669"/>
    <property type="project" value="UniProtKB-SubCell"/>
</dbReference>
<evidence type="ECO:0000256" key="3">
    <source>
        <dbReference type="ARBA" id="ARBA00022724"/>
    </source>
</evidence>
<dbReference type="EMBL" id="MNPL01010913">
    <property type="protein sequence ID" value="OQR72862.1"/>
    <property type="molecule type" value="Genomic_DNA"/>
</dbReference>
<keyword evidence="5" id="KW-0238">DNA-binding</keyword>
<dbReference type="GO" id="GO:0000978">
    <property type="term" value="F:RNA polymerase II cis-regulatory region sequence-specific DNA binding"/>
    <property type="evidence" value="ECO:0007669"/>
    <property type="project" value="TreeGrafter"/>
</dbReference>
<dbReference type="AlphaFoldDB" id="A0A1V9XHL9"/>
<reference evidence="10 11" key="1">
    <citation type="journal article" date="2017" name="Gigascience">
        <title>Draft genome of the honey bee ectoparasitic mite, Tropilaelaps mercedesae, is shaped by the parasitic life history.</title>
        <authorList>
            <person name="Dong X."/>
            <person name="Armstrong S.D."/>
            <person name="Xia D."/>
            <person name="Makepeace B.L."/>
            <person name="Darby A.C."/>
            <person name="Kadowaki T."/>
        </authorList>
    </citation>
    <scope>NUCLEOTIDE SEQUENCE [LARGE SCALE GENOMIC DNA]</scope>
    <source>
        <strain evidence="10">Wuxi-XJTLU</strain>
    </source>
</reference>
<dbReference type="Proteomes" id="UP000192247">
    <property type="component" value="Unassembled WGS sequence"/>
</dbReference>
<dbReference type="PRINTS" id="PR00027">
    <property type="entry name" value="PAIREDBOX"/>
</dbReference>
<keyword evidence="3" id="KW-0563">Paired box</keyword>
<name>A0A1V9XHL9_9ACAR</name>
<keyword evidence="4" id="KW-0805">Transcription regulation</keyword>
<keyword evidence="11" id="KW-1185">Reference proteome</keyword>
<proteinExistence type="predicted"/>
<dbReference type="PANTHER" id="PTHR45636">
    <property type="entry name" value="PAIRED BOX PROTEIN PAX-6-RELATED-RELATED"/>
    <property type="match status" value="1"/>
</dbReference>
<feature type="region of interest" description="Disordered" evidence="8">
    <location>
        <begin position="186"/>
        <end position="209"/>
    </location>
</feature>
<dbReference type="InterPro" id="IPR036388">
    <property type="entry name" value="WH-like_DNA-bd_sf"/>
</dbReference>
<dbReference type="STRING" id="418985.A0A1V9XHL9"/>
<organism evidence="10 11">
    <name type="scientific">Tropilaelaps mercedesae</name>
    <dbReference type="NCBI Taxonomy" id="418985"/>
    <lineage>
        <taxon>Eukaryota</taxon>
        <taxon>Metazoa</taxon>
        <taxon>Ecdysozoa</taxon>
        <taxon>Arthropoda</taxon>
        <taxon>Chelicerata</taxon>
        <taxon>Arachnida</taxon>
        <taxon>Acari</taxon>
        <taxon>Parasitiformes</taxon>
        <taxon>Mesostigmata</taxon>
        <taxon>Gamasina</taxon>
        <taxon>Dermanyssoidea</taxon>
        <taxon>Laelapidae</taxon>
        <taxon>Tropilaelaps</taxon>
    </lineage>
</organism>
<gene>
    <name evidence="10" type="ORF">BIW11_10114</name>
</gene>
<dbReference type="GO" id="GO:0000981">
    <property type="term" value="F:DNA-binding transcription factor activity, RNA polymerase II-specific"/>
    <property type="evidence" value="ECO:0007669"/>
    <property type="project" value="TreeGrafter"/>
</dbReference>
<dbReference type="InterPro" id="IPR009057">
    <property type="entry name" value="Homeodomain-like_sf"/>
</dbReference>
<dbReference type="PANTHER" id="PTHR45636:SF41">
    <property type="entry name" value="PAIRED BOX PROTEIN PAX-6-RELATED"/>
    <property type="match status" value="1"/>
</dbReference>
<accession>A0A1V9XHL9</accession>
<keyword evidence="2" id="KW-0217">Developmental protein</keyword>
<dbReference type="InParanoid" id="A0A1V9XHL9"/>
<dbReference type="InterPro" id="IPR043565">
    <property type="entry name" value="PAX_fam"/>
</dbReference>
<evidence type="ECO:0000256" key="1">
    <source>
        <dbReference type="ARBA" id="ARBA00004123"/>
    </source>
</evidence>
<feature type="domain" description="Paired" evidence="9">
    <location>
        <begin position="40"/>
        <end position="166"/>
    </location>
</feature>
<evidence type="ECO:0000313" key="10">
    <source>
        <dbReference type="EMBL" id="OQR72862.1"/>
    </source>
</evidence>
<keyword evidence="7" id="KW-0539">Nucleus</keyword>
<evidence type="ECO:0000259" key="9">
    <source>
        <dbReference type="PROSITE" id="PS51057"/>
    </source>
</evidence>
<evidence type="ECO:0000256" key="7">
    <source>
        <dbReference type="ARBA" id="ARBA00023242"/>
    </source>
</evidence>
<dbReference type="InterPro" id="IPR001523">
    <property type="entry name" value="Paired_dom"/>
</dbReference>
<protein>
    <submittedName>
        <fullName evidence="10">Paired box protein Pax-2a-like</fullName>
    </submittedName>
</protein>
<evidence type="ECO:0000256" key="2">
    <source>
        <dbReference type="ARBA" id="ARBA00022473"/>
    </source>
</evidence>
<sequence>MDLQELRPAFPERAFALFPECVPDADEGLSQNEGSLCSAANGGVNQLGGAFSNGKPLPLHVRVRILEMALLGFRPCDISRRLLVSHGCVSKILSRFAETGSILPGAIGGSKPRVSTPLVIEKILGYKKENSSLFAWEIRERLLREGVCPREALPSVSSINRILRKKNESQAGQEPHRPHRRRVYRRFDSDEKAATVASTDTSEQIAADPPKKSFLIEDLL</sequence>
<dbReference type="SMART" id="SM00351">
    <property type="entry name" value="PAX"/>
    <property type="match status" value="1"/>
</dbReference>
<evidence type="ECO:0000256" key="6">
    <source>
        <dbReference type="ARBA" id="ARBA00023163"/>
    </source>
</evidence>
<evidence type="ECO:0000256" key="8">
    <source>
        <dbReference type="SAM" id="MobiDB-lite"/>
    </source>
</evidence>
<evidence type="ECO:0000256" key="5">
    <source>
        <dbReference type="ARBA" id="ARBA00023125"/>
    </source>
</evidence>
<keyword evidence="6" id="KW-0804">Transcription</keyword>
<comment type="caution">
    <text evidence="10">The sequence shown here is derived from an EMBL/GenBank/DDBJ whole genome shotgun (WGS) entry which is preliminary data.</text>
</comment>
<evidence type="ECO:0000313" key="11">
    <source>
        <dbReference type="Proteomes" id="UP000192247"/>
    </source>
</evidence>
<dbReference type="InterPro" id="IPR043182">
    <property type="entry name" value="PAIRED_DNA-bd_dom"/>
</dbReference>
<dbReference type="Gene3D" id="1.10.10.10">
    <property type="entry name" value="Winged helix-like DNA-binding domain superfamily/Winged helix DNA-binding domain"/>
    <property type="match status" value="2"/>
</dbReference>
<evidence type="ECO:0000256" key="4">
    <source>
        <dbReference type="ARBA" id="ARBA00023015"/>
    </source>
</evidence>